<evidence type="ECO:0000313" key="6">
    <source>
        <dbReference type="Proteomes" id="UP000054321"/>
    </source>
</evidence>
<keyword evidence="6" id="KW-1185">Reference proteome</keyword>
<dbReference type="Pfam" id="PF23388">
    <property type="entry name" value="DUF7099"/>
    <property type="match status" value="1"/>
</dbReference>
<dbReference type="OrthoDB" id="5321461at2759"/>
<dbReference type="InterPro" id="IPR015943">
    <property type="entry name" value="WD40/YVTN_repeat-like_dom_sf"/>
</dbReference>
<feature type="domain" description="DUF7100" evidence="3">
    <location>
        <begin position="6"/>
        <end position="342"/>
    </location>
</feature>
<reference evidence="6" key="2">
    <citation type="submission" date="2015-01" db="EMBL/GenBank/DDBJ databases">
        <title>Evolutionary Origins and Diversification of the Mycorrhizal Mutualists.</title>
        <authorList>
            <consortium name="DOE Joint Genome Institute"/>
            <consortium name="Mycorrhizal Genomics Consortium"/>
            <person name="Kohler A."/>
            <person name="Kuo A."/>
            <person name="Nagy L.G."/>
            <person name="Floudas D."/>
            <person name="Copeland A."/>
            <person name="Barry K.W."/>
            <person name="Cichocki N."/>
            <person name="Veneault-Fourrey C."/>
            <person name="LaButti K."/>
            <person name="Lindquist E.A."/>
            <person name="Lipzen A."/>
            <person name="Lundell T."/>
            <person name="Morin E."/>
            <person name="Murat C."/>
            <person name="Riley R."/>
            <person name="Ohm R."/>
            <person name="Sun H."/>
            <person name="Tunlid A."/>
            <person name="Henrissat B."/>
            <person name="Grigoriev I.V."/>
            <person name="Hibbett D.S."/>
            <person name="Martin F."/>
        </authorList>
    </citation>
    <scope>NUCLEOTIDE SEQUENCE [LARGE SCALE GENOMIC DNA]</scope>
    <source>
        <strain evidence="6">Zn</strain>
    </source>
</reference>
<feature type="region of interest" description="Disordered" evidence="1">
    <location>
        <begin position="1058"/>
        <end position="1087"/>
    </location>
</feature>
<dbReference type="InParanoid" id="A0A0C3DBY4"/>
<dbReference type="EMBL" id="KN832878">
    <property type="protein sequence ID" value="KIM99452.1"/>
    <property type="molecule type" value="Genomic_DNA"/>
</dbReference>
<name>A0A0C3DBY4_OIDMZ</name>
<dbReference type="HOGENOM" id="CLU_010931_0_0_1"/>
<dbReference type="Proteomes" id="UP000054321">
    <property type="component" value="Unassembled WGS sequence"/>
</dbReference>
<dbReference type="InterPro" id="IPR055527">
    <property type="entry name" value="DUF7101"/>
</dbReference>
<organism evidence="5 6">
    <name type="scientific">Oidiodendron maius (strain Zn)</name>
    <dbReference type="NCBI Taxonomy" id="913774"/>
    <lineage>
        <taxon>Eukaryota</taxon>
        <taxon>Fungi</taxon>
        <taxon>Dikarya</taxon>
        <taxon>Ascomycota</taxon>
        <taxon>Pezizomycotina</taxon>
        <taxon>Leotiomycetes</taxon>
        <taxon>Leotiomycetes incertae sedis</taxon>
        <taxon>Myxotrichaceae</taxon>
        <taxon>Oidiodendron</taxon>
    </lineage>
</organism>
<feature type="compositionally biased region" description="Polar residues" evidence="1">
    <location>
        <begin position="502"/>
        <end position="512"/>
    </location>
</feature>
<evidence type="ECO:0000256" key="1">
    <source>
        <dbReference type="SAM" id="MobiDB-lite"/>
    </source>
</evidence>
<dbReference type="STRING" id="913774.A0A0C3DBY4"/>
<evidence type="ECO:0000259" key="2">
    <source>
        <dbReference type="Pfam" id="PF23388"/>
    </source>
</evidence>
<feature type="domain" description="DUF7099" evidence="2">
    <location>
        <begin position="656"/>
        <end position="1025"/>
    </location>
</feature>
<evidence type="ECO:0000259" key="3">
    <source>
        <dbReference type="Pfam" id="PF23391"/>
    </source>
</evidence>
<reference evidence="5 6" key="1">
    <citation type="submission" date="2014-04" db="EMBL/GenBank/DDBJ databases">
        <authorList>
            <consortium name="DOE Joint Genome Institute"/>
            <person name="Kuo A."/>
            <person name="Martino E."/>
            <person name="Perotto S."/>
            <person name="Kohler A."/>
            <person name="Nagy L.G."/>
            <person name="Floudas D."/>
            <person name="Copeland A."/>
            <person name="Barry K.W."/>
            <person name="Cichocki N."/>
            <person name="Veneault-Fourrey C."/>
            <person name="LaButti K."/>
            <person name="Lindquist E.A."/>
            <person name="Lipzen A."/>
            <person name="Lundell T."/>
            <person name="Morin E."/>
            <person name="Murat C."/>
            <person name="Sun H."/>
            <person name="Tunlid A."/>
            <person name="Henrissat B."/>
            <person name="Grigoriev I.V."/>
            <person name="Hibbett D.S."/>
            <person name="Martin F."/>
            <person name="Nordberg H.P."/>
            <person name="Cantor M.N."/>
            <person name="Hua S.X."/>
        </authorList>
    </citation>
    <scope>NUCLEOTIDE SEQUENCE [LARGE SCALE GENOMIC DNA]</scope>
    <source>
        <strain evidence="5 6">Zn</strain>
    </source>
</reference>
<dbReference type="Pfam" id="PF23392">
    <property type="entry name" value="DUF7101"/>
    <property type="match status" value="1"/>
</dbReference>
<proteinExistence type="predicted"/>
<feature type="region of interest" description="Disordered" evidence="1">
    <location>
        <begin position="544"/>
        <end position="564"/>
    </location>
</feature>
<dbReference type="SUPFAM" id="SSF50978">
    <property type="entry name" value="WD40 repeat-like"/>
    <property type="match status" value="1"/>
</dbReference>
<dbReference type="InterPro" id="IPR055525">
    <property type="entry name" value="DUF7099"/>
</dbReference>
<dbReference type="Pfam" id="PF23391">
    <property type="entry name" value="DUF7100"/>
    <property type="match status" value="1"/>
</dbReference>
<feature type="region of interest" description="Disordered" evidence="1">
    <location>
        <begin position="471"/>
        <end position="520"/>
    </location>
</feature>
<evidence type="ECO:0000259" key="4">
    <source>
        <dbReference type="Pfam" id="PF23392"/>
    </source>
</evidence>
<dbReference type="Gene3D" id="2.130.10.10">
    <property type="entry name" value="YVTN repeat-like/Quinoprotein amine dehydrogenase"/>
    <property type="match status" value="1"/>
</dbReference>
<accession>A0A0C3DBY4</accession>
<dbReference type="InterPro" id="IPR036322">
    <property type="entry name" value="WD40_repeat_dom_sf"/>
</dbReference>
<evidence type="ECO:0000313" key="5">
    <source>
        <dbReference type="EMBL" id="KIM99452.1"/>
    </source>
</evidence>
<dbReference type="AlphaFoldDB" id="A0A0C3DBY4"/>
<sequence>MATPASSSLFMSLGNAWRLLTLRSDIDDIILELLGHFSLDKIYAESDKEAYQNLLTTLVSQLNTIYYLQRLTLPSENLQAGSIGWYLGFLASWEVTFRSLEFVLQVFQEGRESLWEAEALRDLYLPEFILSSLRLLTLHPKAPTNQRAKDRRERFARVDRALERIYDSYPGPKSFLFLLCRDITTALRNDPNALALPARMRYELPNLASDLYPLAECLSSQYVSTIVPQRGFAARADWLPQYLALRDVSQYLVGASIQYAINRETRDVRLQSSSARTRNAVMQAIENLQVPEHLAQLDIAAPFSETFRVILPDGPHLERADSATANSHETKMDATDALCLRLCDRMVIHRVSDREMMHSLSELSRSITLLDDPSSTMRPVRPRLYALNCPHAHLAGDSQLRTALKFPDDPPDRSEIKLPPDSKCLFCGEEITAMREVSIARQTWDTLKPLEPNPDTINVERHLRTQFQLTPPKFENMPQNTSYGSLVGRGDHSPSDLDIYSQRPSTSVNSISHHNEPRSISRTLLTPQVASIHQILDECQQDLQPPENATFNSSEGTTHSHSDGQKTFETQTVQTSIMDQPPLSSDPLVSPAISNFSYNYPRPTPSPSAQSFDSRTLVHSRTAPTISAPKTKKPSLFSRLQSKREAPPILSEAHSSSRLASMQETIEEISLTSLISVPKSLLRSKTAKTIRDVNVYLSQNSPHALFWSQSFIHILDIESSPAKVIQALATDSTCVQAAVTRVHLAYIVKSQDQKLTLRIANIASSQVPVVEYRMPQTPYCTSLAISPKENVVAVGFESPIVRFFSTSKSEPPREDHLHSRYHDECKEKECPPIGTLSFSNDGLTVLASIRSLKNGMISFYSWHHPFESFQEESKCRYHVALHESEDNGVTSAIYRPKSETEASLICVTTWTLSGTPLLIQSSEGQKIDIRTDRSGHYGQLGSRIQSAAFSGSGNELAIVNAKGHVYYVANLDSNPLDPRRIATSLELTKKEGFFAMTYMTLPEEEAIVLAWADSSKALGYIKKIPTKSRHDSVNSPNQGHLHTTHHEAPTAIRYELSGEGVQPPQEMNAPDVEAPPYTEKAPEGLGG</sequence>
<protein>
    <submittedName>
        <fullName evidence="5">Uncharacterized protein</fullName>
    </submittedName>
</protein>
<feature type="domain" description="DUF7101" evidence="4">
    <location>
        <begin position="354"/>
        <end position="447"/>
    </location>
</feature>
<feature type="compositionally biased region" description="Polar residues" evidence="1">
    <location>
        <begin position="544"/>
        <end position="557"/>
    </location>
</feature>
<dbReference type="InterPro" id="IPR055526">
    <property type="entry name" value="DUF7100"/>
</dbReference>
<gene>
    <name evidence="5" type="ORF">OIDMADRAFT_55374</name>
</gene>